<gene>
    <name evidence="2" type="ORF">TEA_018176</name>
</gene>
<accession>A0A4S4D2A5</accession>
<organism evidence="2 3">
    <name type="scientific">Camellia sinensis var. sinensis</name>
    <name type="common">China tea</name>
    <dbReference type="NCBI Taxonomy" id="542762"/>
    <lineage>
        <taxon>Eukaryota</taxon>
        <taxon>Viridiplantae</taxon>
        <taxon>Streptophyta</taxon>
        <taxon>Embryophyta</taxon>
        <taxon>Tracheophyta</taxon>
        <taxon>Spermatophyta</taxon>
        <taxon>Magnoliopsida</taxon>
        <taxon>eudicotyledons</taxon>
        <taxon>Gunneridae</taxon>
        <taxon>Pentapetalae</taxon>
        <taxon>asterids</taxon>
        <taxon>Ericales</taxon>
        <taxon>Theaceae</taxon>
        <taxon>Camellia</taxon>
    </lineage>
</organism>
<sequence>MGRYRSRSQSYDPRRSKRYQVSQRPTLPCPFWSPRSQHLPQRQVIGVDDVVLRVACICCNWDALSLMFWFFKAGTQCRDVWVEGWLGFHRAYQCHQNDWRSHLFNLRMRQFLFGMRIYMTMWRPNTHSHLMSI</sequence>
<evidence type="ECO:0000313" key="3">
    <source>
        <dbReference type="Proteomes" id="UP000306102"/>
    </source>
</evidence>
<reference evidence="2 3" key="1">
    <citation type="journal article" date="2018" name="Proc. Natl. Acad. Sci. U.S.A.">
        <title>Draft genome sequence of Camellia sinensis var. sinensis provides insights into the evolution of the tea genome and tea quality.</title>
        <authorList>
            <person name="Wei C."/>
            <person name="Yang H."/>
            <person name="Wang S."/>
            <person name="Zhao J."/>
            <person name="Liu C."/>
            <person name="Gao L."/>
            <person name="Xia E."/>
            <person name="Lu Y."/>
            <person name="Tai Y."/>
            <person name="She G."/>
            <person name="Sun J."/>
            <person name="Cao H."/>
            <person name="Tong W."/>
            <person name="Gao Q."/>
            <person name="Li Y."/>
            <person name="Deng W."/>
            <person name="Jiang X."/>
            <person name="Wang W."/>
            <person name="Chen Q."/>
            <person name="Zhang S."/>
            <person name="Li H."/>
            <person name="Wu J."/>
            <person name="Wang P."/>
            <person name="Li P."/>
            <person name="Shi C."/>
            <person name="Zheng F."/>
            <person name="Jian J."/>
            <person name="Huang B."/>
            <person name="Shan D."/>
            <person name="Shi M."/>
            <person name="Fang C."/>
            <person name="Yue Y."/>
            <person name="Li F."/>
            <person name="Li D."/>
            <person name="Wei S."/>
            <person name="Han B."/>
            <person name="Jiang C."/>
            <person name="Yin Y."/>
            <person name="Xia T."/>
            <person name="Zhang Z."/>
            <person name="Bennetzen J.L."/>
            <person name="Zhao S."/>
            <person name="Wan X."/>
        </authorList>
    </citation>
    <scope>NUCLEOTIDE SEQUENCE [LARGE SCALE GENOMIC DNA]</scope>
    <source>
        <strain evidence="3">cv. Shuchazao</strain>
        <tissue evidence="2">Leaf</tissue>
    </source>
</reference>
<comment type="caution">
    <text evidence="2">The sequence shown here is derived from an EMBL/GenBank/DDBJ whole genome shotgun (WGS) entry which is preliminary data.</text>
</comment>
<dbReference type="Proteomes" id="UP000306102">
    <property type="component" value="Unassembled WGS sequence"/>
</dbReference>
<feature type="region of interest" description="Disordered" evidence="1">
    <location>
        <begin position="1"/>
        <end position="22"/>
    </location>
</feature>
<proteinExistence type="predicted"/>
<name>A0A4S4D2A5_CAMSN</name>
<protein>
    <submittedName>
        <fullName evidence="2">Uncharacterized protein</fullName>
    </submittedName>
</protein>
<evidence type="ECO:0000313" key="2">
    <source>
        <dbReference type="EMBL" id="THF96278.1"/>
    </source>
</evidence>
<keyword evidence="3" id="KW-1185">Reference proteome</keyword>
<evidence type="ECO:0000256" key="1">
    <source>
        <dbReference type="SAM" id="MobiDB-lite"/>
    </source>
</evidence>
<dbReference type="EMBL" id="SDRB02012971">
    <property type="protein sequence ID" value="THF96278.1"/>
    <property type="molecule type" value="Genomic_DNA"/>
</dbReference>
<dbReference type="AlphaFoldDB" id="A0A4S4D2A5"/>